<dbReference type="GO" id="GO:0043139">
    <property type="term" value="F:5'-3' DNA helicase activity"/>
    <property type="evidence" value="ECO:0007669"/>
    <property type="project" value="UniProtKB-EC"/>
</dbReference>
<dbReference type="GO" id="GO:0006281">
    <property type="term" value="P:DNA repair"/>
    <property type="evidence" value="ECO:0007669"/>
    <property type="project" value="UniProtKB-KW"/>
</dbReference>
<sequence length="913" mass="103646">MTTRVSAPLEVILHELDQLIDHNCEPDGNCLFRALFMLLYGIEDRWDEVKTQILSYAETRPDWLIQFFDITISADSDADDRTFVKFFGISAPPMHEVASTASQAPGTLLRRYFEFSKELEKITSSCPAASTWISADANDVNQLQRKKIVAKFAWTDESKQCFIGLKAEVSVTVPRNGEVWLEVLRRFRSFHPECALADNSIRIPFMTSKKALNFLQATIRFSYGNLIHITFAKCATTGIAAHLIGGRTVHSFLGMDFEFNSRIQHGTFQAKALSNTQVVFVDEVSMMSREALTMLDETLRKFNNQNNGTPFAGKSIILLGDPAQLQAVGKHIWREDQFKMFQVVVLREVKRQSDTPFIELLNRMRLGNLTDADMQMEFLALMEKRGIIPAACLSMRPGTKLMLLRNLPNGQANFGCVNGAMCIVEELTDDCIIVHMQSHPLPFKRLQHDLPNSRGPKSQRWQFPFDLAYGCTVHKAQGQSLTPCVYDGERQAFSGGGYAACSRATGFQQLYFLSVGQKEQYILLPQLKQLLVWMDFHDIGKGWDEKRGRAVMPLVPYPKPGFQRIGLQTARPNCAVPYDRVTKDDNDVKRFLKLRVVNILEAVMLCEIIFLPIDIVPGSRVFMRKKHREAAKGDSPYYDTKLDNYFLRSELLEDVTYQEYFEQKRLCGKTTRRFFVDQSPAKRKWVRRANSERCAVGHFRYFAPHGDNVESYCLIKLLKARAARRSTVEGWIGEFGSYLSACIHLGLLEKGAEALHFLEECAMEGFGDLRLREMVERFKEQGWLEDPDIDGLLETLAPAHRAFERPEKTTIPLEEFLTNMTPSQRSAFTYTTDKWGAGQPVRLLITGGAGVGKSYLLKALVAWLRDRHITFAKCATTGIAAHLIGGRTVHSLLSMDFEFNSRIQHGTFQAKAE</sequence>
<comment type="similarity">
    <text evidence="1">Belongs to the helicase family.</text>
</comment>
<dbReference type="Pfam" id="PF05970">
    <property type="entry name" value="PIF1"/>
    <property type="match status" value="2"/>
</dbReference>
<keyword evidence="1" id="KW-0547">Nucleotide-binding</keyword>
<evidence type="ECO:0000256" key="1">
    <source>
        <dbReference type="RuleBase" id="RU363044"/>
    </source>
</evidence>
<keyword evidence="1" id="KW-0347">Helicase</keyword>
<evidence type="ECO:0000313" key="4">
    <source>
        <dbReference type="Proteomes" id="UP000192578"/>
    </source>
</evidence>
<comment type="caution">
    <text evidence="3">The sequence shown here is derived from an EMBL/GenBank/DDBJ whole genome shotgun (WGS) entry which is preliminary data.</text>
</comment>
<feature type="domain" description="DNA helicase Pif1-like DEAD-box helicase" evidence="2">
    <location>
        <begin position="820"/>
        <end position="897"/>
    </location>
</feature>
<dbReference type="Gene3D" id="3.90.70.80">
    <property type="match status" value="1"/>
</dbReference>
<dbReference type="InterPro" id="IPR027417">
    <property type="entry name" value="P-loop_NTPase"/>
</dbReference>
<name>A0A9X6RPJ5_HYPEX</name>
<dbReference type="CDD" id="cd22744">
    <property type="entry name" value="OTU"/>
    <property type="match status" value="1"/>
</dbReference>
<accession>A0A9X6RPJ5</accession>
<organism evidence="3 4">
    <name type="scientific">Hypsibius exemplaris</name>
    <name type="common">Freshwater tardigrade</name>
    <dbReference type="NCBI Taxonomy" id="2072580"/>
    <lineage>
        <taxon>Eukaryota</taxon>
        <taxon>Metazoa</taxon>
        <taxon>Ecdysozoa</taxon>
        <taxon>Tardigrada</taxon>
        <taxon>Eutardigrada</taxon>
        <taxon>Parachela</taxon>
        <taxon>Hypsibioidea</taxon>
        <taxon>Hypsibiidae</taxon>
        <taxon>Hypsibius</taxon>
    </lineage>
</organism>
<keyword evidence="1" id="KW-0378">Hydrolase</keyword>
<comment type="cofactor">
    <cofactor evidence="1">
        <name>Mg(2+)</name>
        <dbReference type="ChEBI" id="CHEBI:18420"/>
    </cofactor>
</comment>
<protein>
    <recommendedName>
        <fullName evidence="1">ATP-dependent DNA helicase</fullName>
        <ecNumber evidence="1">5.6.2.3</ecNumber>
    </recommendedName>
</protein>
<dbReference type="SUPFAM" id="SSF52540">
    <property type="entry name" value="P-loop containing nucleoside triphosphate hydrolases"/>
    <property type="match status" value="2"/>
</dbReference>
<gene>
    <name evidence="3" type="ORF">BV898_19239</name>
</gene>
<dbReference type="AlphaFoldDB" id="A0A9X6RPJ5"/>
<dbReference type="OrthoDB" id="272985at2759"/>
<keyword evidence="1" id="KW-0067">ATP-binding</keyword>
<dbReference type="EC" id="5.6.2.3" evidence="1"/>
<dbReference type="GO" id="GO:0005524">
    <property type="term" value="F:ATP binding"/>
    <property type="evidence" value="ECO:0007669"/>
    <property type="project" value="UniProtKB-KW"/>
</dbReference>
<comment type="catalytic activity">
    <reaction evidence="1">
        <text>ATP + H2O = ADP + phosphate + H(+)</text>
        <dbReference type="Rhea" id="RHEA:13065"/>
        <dbReference type="ChEBI" id="CHEBI:15377"/>
        <dbReference type="ChEBI" id="CHEBI:15378"/>
        <dbReference type="ChEBI" id="CHEBI:30616"/>
        <dbReference type="ChEBI" id="CHEBI:43474"/>
        <dbReference type="ChEBI" id="CHEBI:456216"/>
        <dbReference type="EC" id="5.6.2.3"/>
    </reaction>
</comment>
<dbReference type="InterPro" id="IPR051055">
    <property type="entry name" value="PIF1_helicase"/>
</dbReference>
<dbReference type="Gene3D" id="3.40.50.300">
    <property type="entry name" value="P-loop containing nucleotide triphosphate hydrolases"/>
    <property type="match status" value="2"/>
</dbReference>
<dbReference type="PANTHER" id="PTHR47642">
    <property type="entry name" value="ATP-DEPENDENT DNA HELICASE"/>
    <property type="match status" value="1"/>
</dbReference>
<dbReference type="GO" id="GO:0016787">
    <property type="term" value="F:hydrolase activity"/>
    <property type="evidence" value="ECO:0007669"/>
    <property type="project" value="UniProtKB-KW"/>
</dbReference>
<evidence type="ECO:0000259" key="2">
    <source>
        <dbReference type="Pfam" id="PF05970"/>
    </source>
</evidence>
<dbReference type="GO" id="GO:0006310">
    <property type="term" value="P:DNA recombination"/>
    <property type="evidence" value="ECO:0007669"/>
    <property type="project" value="UniProtKB-KW"/>
</dbReference>
<keyword evidence="1" id="KW-0227">DNA damage</keyword>
<evidence type="ECO:0000313" key="3">
    <source>
        <dbReference type="EMBL" id="OWA54846.1"/>
    </source>
</evidence>
<keyword evidence="1" id="KW-0233">DNA recombination</keyword>
<keyword evidence="1" id="KW-0234">DNA repair</keyword>
<proteinExistence type="inferred from homology"/>
<dbReference type="InterPro" id="IPR010285">
    <property type="entry name" value="DNA_helicase_pif1-like_DEAD"/>
</dbReference>
<feature type="domain" description="DNA helicase Pif1-like DEAD-box helicase" evidence="2">
    <location>
        <begin position="232"/>
        <end position="371"/>
    </location>
</feature>
<dbReference type="EMBL" id="MTYJ01000470">
    <property type="protein sequence ID" value="OWA54846.1"/>
    <property type="molecule type" value="Genomic_DNA"/>
</dbReference>
<dbReference type="GO" id="GO:0000723">
    <property type="term" value="P:telomere maintenance"/>
    <property type="evidence" value="ECO:0007669"/>
    <property type="project" value="InterPro"/>
</dbReference>
<keyword evidence="4" id="KW-1185">Reference proteome</keyword>
<dbReference type="Proteomes" id="UP000192578">
    <property type="component" value="Unassembled WGS sequence"/>
</dbReference>
<reference evidence="4" key="1">
    <citation type="submission" date="2017-01" db="EMBL/GenBank/DDBJ databases">
        <title>Comparative genomics of anhydrobiosis in the tardigrade Hypsibius dujardini.</title>
        <authorList>
            <person name="Yoshida Y."/>
            <person name="Koutsovoulos G."/>
            <person name="Laetsch D."/>
            <person name="Stevens L."/>
            <person name="Kumar S."/>
            <person name="Horikawa D."/>
            <person name="Ishino K."/>
            <person name="Komine S."/>
            <person name="Tomita M."/>
            <person name="Blaxter M."/>
            <person name="Arakawa K."/>
        </authorList>
    </citation>
    <scope>NUCLEOTIDE SEQUENCE [LARGE SCALE GENOMIC DNA]</scope>
    <source>
        <strain evidence="4">Z151</strain>
    </source>
</reference>